<evidence type="ECO:0000313" key="3">
    <source>
        <dbReference type="Proteomes" id="UP001314170"/>
    </source>
</evidence>
<sequence>MEVASDKERVGNRTQGERVKEEEVSMGRGSEEVIREGRGRGKFVTVDFGKTRKESD</sequence>
<name>A0AAV1RMA8_9ROSI</name>
<organism evidence="2 3">
    <name type="scientific">Dovyalis caffra</name>
    <dbReference type="NCBI Taxonomy" id="77055"/>
    <lineage>
        <taxon>Eukaryota</taxon>
        <taxon>Viridiplantae</taxon>
        <taxon>Streptophyta</taxon>
        <taxon>Embryophyta</taxon>
        <taxon>Tracheophyta</taxon>
        <taxon>Spermatophyta</taxon>
        <taxon>Magnoliopsida</taxon>
        <taxon>eudicotyledons</taxon>
        <taxon>Gunneridae</taxon>
        <taxon>Pentapetalae</taxon>
        <taxon>rosids</taxon>
        <taxon>fabids</taxon>
        <taxon>Malpighiales</taxon>
        <taxon>Salicaceae</taxon>
        <taxon>Flacourtieae</taxon>
        <taxon>Dovyalis</taxon>
    </lineage>
</organism>
<dbReference type="EMBL" id="CAWUPB010001108">
    <property type="protein sequence ID" value="CAK7337789.1"/>
    <property type="molecule type" value="Genomic_DNA"/>
</dbReference>
<feature type="region of interest" description="Disordered" evidence="1">
    <location>
        <begin position="1"/>
        <end position="30"/>
    </location>
</feature>
<keyword evidence="3" id="KW-1185">Reference proteome</keyword>
<proteinExistence type="predicted"/>
<evidence type="ECO:0000313" key="2">
    <source>
        <dbReference type="EMBL" id="CAK7337789.1"/>
    </source>
</evidence>
<gene>
    <name evidence="2" type="ORF">DCAF_LOCUS12827</name>
</gene>
<dbReference type="AlphaFoldDB" id="A0AAV1RMA8"/>
<evidence type="ECO:0000256" key="1">
    <source>
        <dbReference type="SAM" id="MobiDB-lite"/>
    </source>
</evidence>
<protein>
    <submittedName>
        <fullName evidence="2">Uncharacterized protein</fullName>
    </submittedName>
</protein>
<comment type="caution">
    <text evidence="2">The sequence shown here is derived from an EMBL/GenBank/DDBJ whole genome shotgun (WGS) entry which is preliminary data.</text>
</comment>
<reference evidence="2 3" key="1">
    <citation type="submission" date="2024-01" db="EMBL/GenBank/DDBJ databases">
        <authorList>
            <person name="Waweru B."/>
        </authorList>
    </citation>
    <scope>NUCLEOTIDE SEQUENCE [LARGE SCALE GENOMIC DNA]</scope>
</reference>
<accession>A0AAV1RMA8</accession>
<dbReference type="Proteomes" id="UP001314170">
    <property type="component" value="Unassembled WGS sequence"/>
</dbReference>